<keyword evidence="2" id="KW-1185">Reference proteome</keyword>
<reference evidence="1" key="1">
    <citation type="submission" date="2023-03" db="EMBL/GenBank/DDBJ databases">
        <authorList>
            <person name="Steffen K."/>
            <person name="Cardenas P."/>
        </authorList>
    </citation>
    <scope>NUCLEOTIDE SEQUENCE</scope>
</reference>
<accession>A0AA35SMJ2</accession>
<dbReference type="SUPFAM" id="SSF117281">
    <property type="entry name" value="Kelch motif"/>
    <property type="match status" value="1"/>
</dbReference>
<dbReference type="Proteomes" id="UP001174909">
    <property type="component" value="Unassembled WGS sequence"/>
</dbReference>
<protein>
    <submittedName>
        <fullName evidence="1">Uncharacterized protein</fullName>
    </submittedName>
</protein>
<proteinExistence type="predicted"/>
<evidence type="ECO:0000313" key="2">
    <source>
        <dbReference type="Proteomes" id="UP001174909"/>
    </source>
</evidence>
<gene>
    <name evidence="1" type="ORF">GBAR_LOCUS18050</name>
</gene>
<dbReference type="AlphaFoldDB" id="A0AA35SMJ2"/>
<name>A0AA35SMJ2_GEOBA</name>
<dbReference type="EMBL" id="CASHTH010002573">
    <property type="protein sequence ID" value="CAI8031867.1"/>
    <property type="molecule type" value="Genomic_DNA"/>
</dbReference>
<evidence type="ECO:0000313" key="1">
    <source>
        <dbReference type="EMBL" id="CAI8031867.1"/>
    </source>
</evidence>
<dbReference type="InterPro" id="IPR015915">
    <property type="entry name" value="Kelch-typ_b-propeller"/>
</dbReference>
<organism evidence="1 2">
    <name type="scientific">Geodia barretti</name>
    <name type="common">Barrett's horny sponge</name>
    <dbReference type="NCBI Taxonomy" id="519541"/>
    <lineage>
        <taxon>Eukaryota</taxon>
        <taxon>Metazoa</taxon>
        <taxon>Porifera</taxon>
        <taxon>Demospongiae</taxon>
        <taxon>Heteroscleromorpha</taxon>
        <taxon>Tetractinellida</taxon>
        <taxon>Astrophorina</taxon>
        <taxon>Geodiidae</taxon>
        <taxon>Geodia</taxon>
    </lineage>
</organism>
<sequence>MLWGGWRFPRFSNKLLTLQWGKWDREYPPMSTSRSFPAVATTADGEFLVVIGGSLGINWSLAVELFQMKSRLWFKLTDLPQSLPRPSATIYGNVVHVIGIGDKGYSCPLRLPSSDQQIVSLTPLSWKRLPPLPLTQSTAATLCGQLVIVGGVENRPLRNSIHMLVDREWLEIGHMASDRKWCLLVSTSPDKMIILGGWGALQSIEECIFV</sequence>
<dbReference type="Gene3D" id="2.120.10.80">
    <property type="entry name" value="Kelch-type beta propeller"/>
    <property type="match status" value="1"/>
</dbReference>
<comment type="caution">
    <text evidence="1">The sequence shown here is derived from an EMBL/GenBank/DDBJ whole genome shotgun (WGS) entry which is preliminary data.</text>
</comment>